<feature type="region of interest" description="Disordered" evidence="1">
    <location>
        <begin position="88"/>
        <end position="122"/>
    </location>
</feature>
<dbReference type="AlphaFoldDB" id="A0A2P8DV97"/>
<organism evidence="2 3">
    <name type="scientific">Haloactinopolyspora alba</name>
    <dbReference type="NCBI Taxonomy" id="648780"/>
    <lineage>
        <taxon>Bacteria</taxon>
        <taxon>Bacillati</taxon>
        <taxon>Actinomycetota</taxon>
        <taxon>Actinomycetes</taxon>
        <taxon>Jiangellales</taxon>
        <taxon>Jiangellaceae</taxon>
        <taxon>Haloactinopolyspora</taxon>
    </lineage>
</organism>
<dbReference type="SUPFAM" id="SSF103007">
    <property type="entry name" value="Hypothetical protein TT1725"/>
    <property type="match status" value="1"/>
</dbReference>
<feature type="compositionally biased region" description="Basic and acidic residues" evidence="1">
    <location>
        <begin position="111"/>
        <end position="122"/>
    </location>
</feature>
<keyword evidence="3" id="KW-1185">Reference proteome</keyword>
<protein>
    <recommendedName>
        <fullName evidence="4">DUF503 domain-containing protein</fullName>
    </recommendedName>
</protein>
<reference evidence="2 3" key="1">
    <citation type="submission" date="2018-03" db="EMBL/GenBank/DDBJ databases">
        <title>Genomic Encyclopedia of Archaeal and Bacterial Type Strains, Phase II (KMG-II): from individual species to whole genera.</title>
        <authorList>
            <person name="Goeker M."/>
        </authorList>
    </citation>
    <scope>NUCLEOTIDE SEQUENCE [LARGE SCALE GENOMIC DNA]</scope>
    <source>
        <strain evidence="2 3">DSM 45211</strain>
    </source>
</reference>
<gene>
    <name evidence="2" type="ORF">CLV30_11571</name>
</gene>
<dbReference type="PANTHER" id="PTHR36441:SF1">
    <property type="entry name" value="DUF503 DOMAIN-CONTAINING PROTEIN"/>
    <property type="match status" value="1"/>
</dbReference>
<sequence>MFVGTITFDLLLGDVRSLKQKRGVVRPVVAEIRRHFDVAVAEVGHTDLYRRAEIGVAVIAADSGRCAEVLDVVERHVAERPEIELLSTRRRFHSDEDDPQPSGVITPDRTGAGERERGDTHG</sequence>
<evidence type="ECO:0008006" key="4">
    <source>
        <dbReference type="Google" id="ProtNLM"/>
    </source>
</evidence>
<dbReference type="Gene3D" id="3.30.70.1120">
    <property type="entry name" value="TT1725-like"/>
    <property type="match status" value="1"/>
</dbReference>
<dbReference type="PANTHER" id="PTHR36441">
    <property type="entry name" value="HYPOTHETICAL CYTOSOLIC PROTEIN"/>
    <property type="match status" value="1"/>
</dbReference>
<comment type="caution">
    <text evidence="2">The sequence shown here is derived from an EMBL/GenBank/DDBJ whole genome shotgun (WGS) entry which is preliminary data.</text>
</comment>
<name>A0A2P8DV97_9ACTN</name>
<proteinExistence type="predicted"/>
<accession>A0A2P8DV97</accession>
<dbReference type="Pfam" id="PF04456">
    <property type="entry name" value="DUF503"/>
    <property type="match status" value="1"/>
</dbReference>
<dbReference type="EMBL" id="PYGE01000015">
    <property type="protein sequence ID" value="PSL01135.1"/>
    <property type="molecule type" value="Genomic_DNA"/>
</dbReference>
<dbReference type="InterPro" id="IPR007546">
    <property type="entry name" value="DUF503"/>
</dbReference>
<dbReference type="Proteomes" id="UP000243528">
    <property type="component" value="Unassembled WGS sequence"/>
</dbReference>
<evidence type="ECO:0000313" key="2">
    <source>
        <dbReference type="EMBL" id="PSL01135.1"/>
    </source>
</evidence>
<dbReference type="OrthoDB" id="9809023at2"/>
<evidence type="ECO:0000313" key="3">
    <source>
        <dbReference type="Proteomes" id="UP000243528"/>
    </source>
</evidence>
<evidence type="ECO:0000256" key="1">
    <source>
        <dbReference type="SAM" id="MobiDB-lite"/>
    </source>
</evidence>
<dbReference type="InterPro" id="IPR036746">
    <property type="entry name" value="TT1725-like_sf"/>
</dbReference>